<dbReference type="PANTHER" id="PTHR43616">
    <property type="entry name" value="GLYCEROL DEHYDROGENASE"/>
    <property type="match status" value="1"/>
</dbReference>
<evidence type="ECO:0000256" key="4">
    <source>
        <dbReference type="ARBA" id="ARBA00022857"/>
    </source>
</evidence>
<dbReference type="Proteomes" id="UP001305702">
    <property type="component" value="Chromosome"/>
</dbReference>
<accession>A0AA96RGR9</accession>
<evidence type="ECO:0000256" key="3">
    <source>
        <dbReference type="ARBA" id="ARBA00022723"/>
    </source>
</evidence>
<keyword evidence="1" id="KW-0963">Cytoplasm</keyword>
<organism evidence="10 11">
    <name type="scientific">Paenibacillus aurantius</name>
    <dbReference type="NCBI Taxonomy" id="2918900"/>
    <lineage>
        <taxon>Bacteria</taxon>
        <taxon>Bacillati</taxon>
        <taxon>Bacillota</taxon>
        <taxon>Bacilli</taxon>
        <taxon>Bacillales</taxon>
        <taxon>Paenibacillaceae</taxon>
        <taxon>Paenibacillus</taxon>
    </lineage>
</organism>
<sequence length="409" mass="43796">MLDIMEAVRQAAAARGRSLEGIPFPEVIRLEPGAVKETAGYLAETGLRSIVVVSDAVIGKAVRYELTKDLIANGSRASLVEVLPNAVGDVVADEASIVQVLLEIQKLRADAVVALGAGTIHDIVRYAAFSSGLPFVSVPTAPSVDGFTSRGAPILIRGHKHTVPAIGPSAIFADTHILKEAPAAMVAAGFGDMLGKYTSLFDWTFEHMVTGAPYDELSADMTMQALASCIDQVEAIGSRTEEGVSVLMQALIQSGLAMLIFGQSHPASGAEHHLSHYWEMEFLRTGRRQLLHGAKVGAACAVIARLYRELADSGLPYGSEGALPEELRHAARQAEGRWPEIRQLIGALPEPERIQAWLTAAQGPATTEELGIGPELVARALREADEVRPSRLTLLRLYNSLLRHQPLSS</sequence>
<gene>
    <name evidence="10" type="ORF">MJA45_09995</name>
</gene>
<dbReference type="InterPro" id="IPR016205">
    <property type="entry name" value="Glycerol_DH"/>
</dbReference>
<dbReference type="InterPro" id="IPR032837">
    <property type="entry name" value="G1PDH"/>
</dbReference>
<evidence type="ECO:0000313" key="10">
    <source>
        <dbReference type="EMBL" id="WNQ13332.1"/>
    </source>
</evidence>
<dbReference type="GO" id="GO:0050492">
    <property type="term" value="F:glycerol-1-phosphate dehydrogenase [NAD(P)+] activity"/>
    <property type="evidence" value="ECO:0007669"/>
    <property type="project" value="UniProtKB-EC"/>
</dbReference>
<evidence type="ECO:0000256" key="7">
    <source>
        <dbReference type="ARBA" id="ARBA00023098"/>
    </source>
</evidence>
<dbReference type="EC" id="1.1.1.261" evidence="10"/>
<evidence type="ECO:0000256" key="1">
    <source>
        <dbReference type="ARBA" id="ARBA00022490"/>
    </source>
</evidence>
<dbReference type="Pfam" id="PF13685">
    <property type="entry name" value="Fe-ADH_2"/>
    <property type="match status" value="1"/>
</dbReference>
<proteinExistence type="predicted"/>
<dbReference type="KEGG" id="paun:MJA45_09995"/>
<dbReference type="RefSeq" id="WP_315607112.1">
    <property type="nucleotide sequence ID" value="NZ_CP130318.1"/>
</dbReference>
<keyword evidence="2" id="KW-0444">Lipid biosynthesis</keyword>
<dbReference type="CDD" id="cd08175">
    <property type="entry name" value="G1PDH"/>
    <property type="match status" value="1"/>
</dbReference>
<evidence type="ECO:0000256" key="8">
    <source>
        <dbReference type="ARBA" id="ARBA00023209"/>
    </source>
</evidence>
<dbReference type="AlphaFoldDB" id="A0AA96RGR9"/>
<dbReference type="SUPFAM" id="SSF56796">
    <property type="entry name" value="Dehydroquinate synthase-like"/>
    <property type="match status" value="1"/>
</dbReference>
<evidence type="ECO:0000256" key="5">
    <source>
        <dbReference type="ARBA" id="ARBA00023002"/>
    </source>
</evidence>
<dbReference type="EMBL" id="CP130318">
    <property type="protein sequence ID" value="WNQ13332.1"/>
    <property type="molecule type" value="Genomic_DNA"/>
</dbReference>
<dbReference type="Gene3D" id="3.40.50.1970">
    <property type="match status" value="1"/>
</dbReference>
<reference evidence="10 11" key="1">
    <citation type="submission" date="2022-02" db="EMBL/GenBank/DDBJ databases">
        <title>Paenibacillus sp. MBLB1776 Whole Genome Shotgun Sequencing.</title>
        <authorList>
            <person name="Hwang C.Y."/>
            <person name="Cho E.-S."/>
            <person name="Seo M.-J."/>
        </authorList>
    </citation>
    <scope>NUCLEOTIDE SEQUENCE [LARGE SCALE GENOMIC DNA]</scope>
    <source>
        <strain evidence="10 11">MBLB1776</strain>
    </source>
</reference>
<keyword evidence="3" id="KW-0479">Metal-binding</keyword>
<evidence type="ECO:0000256" key="2">
    <source>
        <dbReference type="ARBA" id="ARBA00022516"/>
    </source>
</evidence>
<evidence type="ECO:0000256" key="6">
    <source>
        <dbReference type="ARBA" id="ARBA00023027"/>
    </source>
</evidence>
<dbReference type="GO" id="GO:0046872">
    <property type="term" value="F:metal ion binding"/>
    <property type="evidence" value="ECO:0007669"/>
    <property type="project" value="UniProtKB-KW"/>
</dbReference>
<keyword evidence="5 10" id="KW-0560">Oxidoreductase</keyword>
<keyword evidence="11" id="KW-1185">Reference proteome</keyword>
<name>A0AA96RGR9_9BACL</name>
<evidence type="ECO:0000313" key="11">
    <source>
        <dbReference type="Proteomes" id="UP001305702"/>
    </source>
</evidence>
<keyword evidence="7" id="KW-0443">Lipid metabolism</keyword>
<dbReference type="GO" id="GO:0008654">
    <property type="term" value="P:phospholipid biosynthetic process"/>
    <property type="evidence" value="ECO:0007669"/>
    <property type="project" value="UniProtKB-KW"/>
</dbReference>
<evidence type="ECO:0000256" key="9">
    <source>
        <dbReference type="ARBA" id="ARBA00023264"/>
    </source>
</evidence>
<keyword evidence="6" id="KW-0520">NAD</keyword>
<dbReference type="PANTHER" id="PTHR43616:SF5">
    <property type="entry name" value="GLYCEROL DEHYDROGENASE 1"/>
    <property type="match status" value="1"/>
</dbReference>
<dbReference type="Gene3D" id="1.20.1090.10">
    <property type="entry name" value="Dehydroquinate synthase-like - alpha domain"/>
    <property type="match status" value="1"/>
</dbReference>
<keyword evidence="4" id="KW-0521">NADP</keyword>
<protein>
    <submittedName>
        <fullName evidence="10">Sn-glycerol-1-phosphate dehydrogenase</fullName>
        <ecNumber evidence="10">1.1.1.261</ecNumber>
    </submittedName>
</protein>
<keyword evidence="8" id="KW-0594">Phospholipid biosynthesis</keyword>
<keyword evidence="9" id="KW-1208">Phospholipid metabolism</keyword>